<reference evidence="2" key="1">
    <citation type="submission" date="2021-01" db="EMBL/GenBank/DDBJ databases">
        <title>Ramlibacter sp. strain AW1 16S ribosomal RNA gene Genome sequencing and assembly.</title>
        <authorList>
            <person name="Kang M."/>
        </authorList>
    </citation>
    <scope>NUCLEOTIDE SEQUENCE</scope>
    <source>
        <strain evidence="2">AW1</strain>
    </source>
</reference>
<keyword evidence="3" id="KW-1185">Reference proteome</keyword>
<comment type="caution">
    <text evidence="2">The sequence shown here is derived from an EMBL/GenBank/DDBJ whole genome shotgun (WGS) entry which is preliminary data.</text>
</comment>
<proteinExistence type="predicted"/>
<dbReference type="RefSeq" id="WP_201685606.1">
    <property type="nucleotide sequence ID" value="NZ_JAEQNA010000008.1"/>
</dbReference>
<accession>A0A937D5A9</accession>
<sequence length="114" mass="12043">MLLLLAFVLPLQMSWAAVHVCHDELATATAHAQTSGSDRAIALDVSNVEIEDGKQFSDACCGAAHACHGLHHLMGHAAPEFTAQVSSQINLTSGPASALFQLSARVERPKWLAA</sequence>
<evidence type="ECO:0000313" key="3">
    <source>
        <dbReference type="Proteomes" id="UP000613011"/>
    </source>
</evidence>
<dbReference type="AlphaFoldDB" id="A0A937D5A9"/>
<evidence type="ECO:0008006" key="4">
    <source>
        <dbReference type="Google" id="ProtNLM"/>
    </source>
</evidence>
<evidence type="ECO:0000256" key="1">
    <source>
        <dbReference type="SAM" id="SignalP"/>
    </source>
</evidence>
<gene>
    <name evidence="2" type="ORF">JI739_19495</name>
</gene>
<evidence type="ECO:0000313" key="2">
    <source>
        <dbReference type="EMBL" id="MBL0422540.1"/>
    </source>
</evidence>
<organism evidence="2 3">
    <name type="scientific">Ramlibacter aurantiacus</name>
    <dbReference type="NCBI Taxonomy" id="2801330"/>
    <lineage>
        <taxon>Bacteria</taxon>
        <taxon>Pseudomonadati</taxon>
        <taxon>Pseudomonadota</taxon>
        <taxon>Betaproteobacteria</taxon>
        <taxon>Burkholderiales</taxon>
        <taxon>Comamonadaceae</taxon>
        <taxon>Ramlibacter</taxon>
    </lineage>
</organism>
<dbReference type="Proteomes" id="UP000613011">
    <property type="component" value="Unassembled WGS sequence"/>
</dbReference>
<name>A0A937D5A9_9BURK</name>
<dbReference type="EMBL" id="JAEQNA010000008">
    <property type="protein sequence ID" value="MBL0422540.1"/>
    <property type="molecule type" value="Genomic_DNA"/>
</dbReference>
<keyword evidence="1" id="KW-0732">Signal</keyword>
<protein>
    <recommendedName>
        <fullName evidence="4">DUF2946 domain-containing protein</fullName>
    </recommendedName>
</protein>
<feature type="chain" id="PRO_5037575621" description="DUF2946 domain-containing protein" evidence="1">
    <location>
        <begin position="17"/>
        <end position="114"/>
    </location>
</feature>
<feature type="signal peptide" evidence="1">
    <location>
        <begin position="1"/>
        <end position="16"/>
    </location>
</feature>